<gene>
    <name evidence="3" type="ORF">A9Z42_0073760</name>
</gene>
<dbReference type="PANTHER" id="PTHR36182">
    <property type="entry name" value="PROTEIN, PUTATIVE (AFU_ORTHOLOGUE AFUA_6G10930)-RELATED"/>
    <property type="match status" value="1"/>
</dbReference>
<feature type="region of interest" description="Disordered" evidence="1">
    <location>
        <begin position="291"/>
        <end position="363"/>
    </location>
</feature>
<sequence>MKFTQAIVAAVLGLATAVHGHMEMKDPPPFRSKYNPNAGQDIDYSMTAPLQASGADYPCKGYQKLLGTPAGKSVATWAPGGSYGFTITGSANHGGGSCQASLSYDQGKTWKVIHSYIGGCPPQQDSNWNFTVPTDAPAGDALFAWTWFNQIGNREMYMNCAAVTIGGSKKRAASALADRPDMFVANVGNGVCTYEGKDVLFPNPGSDVDNKSQGTAPPGQGTCSGAPPAGGAAPPAGSSAASSAAAPPASQAPVSQPQATQPAATAAPTVPGGVFITHPVGQQPTTLISVTASSPAPAATSSQAEQQPSPAPEAPTSAPAPAAPTTAPQPTTGSPPTNGSAPTSGAAGSPCTEEGQWSCASDGKSFQRCASGAWSAAIPVAQGTSCQPGTSDSLTMVNKRSFVRRGRFVPKRFRGESDTA</sequence>
<dbReference type="EMBL" id="LFMI01000702">
    <property type="protein sequence ID" value="OTA06615.1"/>
    <property type="molecule type" value="Genomic_DNA"/>
</dbReference>
<name>A0A2H3A1K8_TRIPA</name>
<comment type="caution">
    <text evidence="3">The sequence shown here is derived from an EMBL/GenBank/DDBJ whole genome shotgun (WGS) entry which is preliminary data.</text>
</comment>
<protein>
    <submittedName>
        <fullName evidence="3">Uncharacterized protein</fullName>
    </submittedName>
</protein>
<keyword evidence="2" id="KW-0732">Signal</keyword>
<reference evidence="3 4" key="1">
    <citation type="journal article" date="2015" name="Genome Announc.">
        <title>Genome sequence and annotation of Trichoderma parareesei, the ancestor of the cellulase producer Trichoderma reesei.</title>
        <authorList>
            <person name="Yang D."/>
            <person name="Pomraning K."/>
            <person name="Kopchinskiy A."/>
            <person name="Karimi Aghcheh R."/>
            <person name="Atanasova L."/>
            <person name="Chenthamara K."/>
            <person name="Baker S.E."/>
            <person name="Zhang R."/>
            <person name="Shen Q."/>
            <person name="Freitag M."/>
            <person name="Kubicek C.P."/>
            <person name="Druzhinina I.S."/>
        </authorList>
    </citation>
    <scope>NUCLEOTIDE SEQUENCE [LARGE SCALE GENOMIC DNA]</scope>
    <source>
        <strain evidence="3 4">CBS 125925</strain>
    </source>
</reference>
<dbReference type="PANTHER" id="PTHR36182:SF1">
    <property type="entry name" value="PROTEIN, PUTATIVE (AFU_ORTHOLOGUE AFUA_6G10930)-RELATED"/>
    <property type="match status" value="1"/>
</dbReference>
<dbReference type="OrthoDB" id="2342176at2759"/>
<dbReference type="Gene3D" id="2.70.50.70">
    <property type="match status" value="1"/>
</dbReference>
<organism evidence="3 4">
    <name type="scientific">Trichoderma parareesei</name>
    <name type="common">Filamentous fungus</name>
    <dbReference type="NCBI Taxonomy" id="858221"/>
    <lineage>
        <taxon>Eukaryota</taxon>
        <taxon>Fungi</taxon>
        <taxon>Dikarya</taxon>
        <taxon>Ascomycota</taxon>
        <taxon>Pezizomycotina</taxon>
        <taxon>Sordariomycetes</taxon>
        <taxon>Hypocreomycetidae</taxon>
        <taxon>Hypocreales</taxon>
        <taxon>Hypocreaceae</taxon>
        <taxon>Trichoderma</taxon>
    </lineage>
</organism>
<keyword evidence="4" id="KW-1185">Reference proteome</keyword>
<dbReference type="Proteomes" id="UP000219286">
    <property type="component" value="Unassembled WGS sequence"/>
</dbReference>
<proteinExistence type="predicted"/>
<dbReference type="AlphaFoldDB" id="A0A2H3A1K8"/>
<feature type="compositionally biased region" description="Low complexity" evidence="1">
    <location>
        <begin position="291"/>
        <end position="337"/>
    </location>
</feature>
<feature type="compositionally biased region" description="Low complexity" evidence="1">
    <location>
        <begin position="224"/>
        <end position="267"/>
    </location>
</feature>
<evidence type="ECO:0000313" key="4">
    <source>
        <dbReference type="Proteomes" id="UP000219286"/>
    </source>
</evidence>
<evidence type="ECO:0000256" key="2">
    <source>
        <dbReference type="SAM" id="SignalP"/>
    </source>
</evidence>
<feature type="region of interest" description="Disordered" evidence="1">
    <location>
        <begin position="203"/>
        <end position="267"/>
    </location>
</feature>
<evidence type="ECO:0000313" key="3">
    <source>
        <dbReference type="EMBL" id="OTA06615.1"/>
    </source>
</evidence>
<feature type="signal peptide" evidence="2">
    <location>
        <begin position="1"/>
        <end position="20"/>
    </location>
</feature>
<feature type="chain" id="PRO_5013971111" evidence="2">
    <location>
        <begin position="21"/>
        <end position="420"/>
    </location>
</feature>
<accession>A0A2H3A1K8</accession>
<evidence type="ECO:0000256" key="1">
    <source>
        <dbReference type="SAM" id="MobiDB-lite"/>
    </source>
</evidence>